<accession>A0A6H1ZZD4</accession>
<evidence type="ECO:0000313" key="2">
    <source>
        <dbReference type="EMBL" id="QJA52625.1"/>
    </source>
</evidence>
<organism evidence="2">
    <name type="scientific">viral metagenome</name>
    <dbReference type="NCBI Taxonomy" id="1070528"/>
    <lineage>
        <taxon>unclassified sequences</taxon>
        <taxon>metagenomes</taxon>
        <taxon>organismal metagenomes</taxon>
    </lineage>
</organism>
<reference evidence="2" key="1">
    <citation type="submission" date="2020-03" db="EMBL/GenBank/DDBJ databases">
        <title>The deep terrestrial virosphere.</title>
        <authorList>
            <person name="Holmfeldt K."/>
            <person name="Nilsson E."/>
            <person name="Simone D."/>
            <person name="Lopez-Fernandez M."/>
            <person name="Wu X."/>
            <person name="de Brujin I."/>
            <person name="Lundin D."/>
            <person name="Andersson A."/>
            <person name="Bertilsson S."/>
            <person name="Dopson M."/>
        </authorList>
    </citation>
    <scope>NUCLEOTIDE SEQUENCE</scope>
    <source>
        <strain evidence="2">TM448A02853</strain>
    </source>
</reference>
<dbReference type="EMBL" id="MT144355">
    <property type="protein sequence ID" value="QJA52625.1"/>
    <property type="molecule type" value="Genomic_DNA"/>
</dbReference>
<evidence type="ECO:0000256" key="1">
    <source>
        <dbReference type="SAM" id="MobiDB-lite"/>
    </source>
</evidence>
<protein>
    <submittedName>
        <fullName evidence="2">Uncharacterized protein</fullName>
    </submittedName>
</protein>
<proteinExistence type="predicted"/>
<gene>
    <name evidence="2" type="ORF">TM448A02853_0004</name>
</gene>
<feature type="compositionally biased region" description="Basic and acidic residues" evidence="1">
    <location>
        <begin position="91"/>
        <end position="102"/>
    </location>
</feature>
<dbReference type="AlphaFoldDB" id="A0A6H1ZZD4"/>
<name>A0A6H1ZZD4_9ZZZZ</name>
<feature type="region of interest" description="Disordered" evidence="1">
    <location>
        <begin position="91"/>
        <end position="111"/>
    </location>
</feature>
<sequence>MPKTKAKIQIDPADALFQRVDDLFAPEETKVSDSIHYLRFDKTPIKLANGTIIHPNREGYQEVSTFLRATNAKQMLRNLIGIAILTNARRRELRERKQQPEEKEPEETPEG</sequence>